<gene>
    <name evidence="1" type="ORF">LCGC14_0520990</name>
</gene>
<proteinExistence type="predicted"/>
<protein>
    <submittedName>
        <fullName evidence="1">Uncharacterized protein</fullName>
    </submittedName>
</protein>
<dbReference type="AlphaFoldDB" id="A0A0F9UJW8"/>
<evidence type="ECO:0000313" key="1">
    <source>
        <dbReference type="EMBL" id="KKN61511.1"/>
    </source>
</evidence>
<dbReference type="EMBL" id="LAZR01000655">
    <property type="protein sequence ID" value="KKN61511.1"/>
    <property type="molecule type" value="Genomic_DNA"/>
</dbReference>
<organism evidence="1">
    <name type="scientific">marine sediment metagenome</name>
    <dbReference type="NCBI Taxonomy" id="412755"/>
    <lineage>
        <taxon>unclassified sequences</taxon>
        <taxon>metagenomes</taxon>
        <taxon>ecological metagenomes</taxon>
    </lineage>
</organism>
<sequence length="444" mass="46158">MAGKLNVYDIGQGGVNSSKSPIHLDTTELTKGQNVVLDTAGAEGGIRKRGGLPKLNGTAMQGKINGAISVPIADESAKTQTLYAALEVSSGSNTWRTSTDGTTWAFATAPAKITQHSKLVTGTGFPSTLTVRVASVDGKLYYPSDSYTQFNNANHQRPPLRVYDGTSDEPFGSVPYSPSEGDTTNAYVITDMLAANGKVYFVSADGGASVNDPARVFEGNPATGQITQIGPEIGGGATGYGPAVHLAWYNSRLWIGVGNISGQILSIRPGLDTSWVVEHTVASKYISGLGVFEGLLYAGTGSTASEPTVLVRSSLGVWSNTDTGGPSGADTYITSGFTVYNSELYVVLQWTAGANGSVSIRKFDGSSWTEDEDITSSFPGGGGGILQVPGNMLVFGDNMYLAMQEQGGTGTPSDPNGAILKNASGSWTKVDDLSARGWMGVVTA</sequence>
<name>A0A0F9UJW8_9ZZZZ</name>
<accession>A0A0F9UJW8</accession>
<comment type="caution">
    <text evidence="1">The sequence shown here is derived from an EMBL/GenBank/DDBJ whole genome shotgun (WGS) entry which is preliminary data.</text>
</comment>
<reference evidence="1" key="1">
    <citation type="journal article" date="2015" name="Nature">
        <title>Complex archaea that bridge the gap between prokaryotes and eukaryotes.</title>
        <authorList>
            <person name="Spang A."/>
            <person name="Saw J.H."/>
            <person name="Jorgensen S.L."/>
            <person name="Zaremba-Niedzwiedzka K."/>
            <person name="Martijn J."/>
            <person name="Lind A.E."/>
            <person name="van Eijk R."/>
            <person name="Schleper C."/>
            <person name="Guy L."/>
            <person name="Ettema T.J."/>
        </authorList>
    </citation>
    <scope>NUCLEOTIDE SEQUENCE</scope>
</reference>